<organism evidence="1">
    <name type="scientific">Cladocopium goreaui</name>
    <dbReference type="NCBI Taxonomy" id="2562237"/>
    <lineage>
        <taxon>Eukaryota</taxon>
        <taxon>Sar</taxon>
        <taxon>Alveolata</taxon>
        <taxon>Dinophyceae</taxon>
        <taxon>Suessiales</taxon>
        <taxon>Symbiodiniaceae</taxon>
        <taxon>Cladocopium</taxon>
    </lineage>
</organism>
<dbReference type="EMBL" id="CAMXCT010000613">
    <property type="protein sequence ID" value="CAI3981141.1"/>
    <property type="molecule type" value="Genomic_DNA"/>
</dbReference>
<evidence type="ECO:0000313" key="2">
    <source>
        <dbReference type="EMBL" id="CAL4768453.1"/>
    </source>
</evidence>
<protein>
    <submittedName>
        <fullName evidence="1">Uncharacterized protein</fullName>
    </submittedName>
</protein>
<dbReference type="EMBL" id="CAMXCT030000613">
    <property type="protein sequence ID" value="CAL4768453.1"/>
    <property type="molecule type" value="Genomic_DNA"/>
</dbReference>
<proteinExistence type="predicted"/>
<dbReference type="AlphaFoldDB" id="A0A9P1FMB3"/>
<keyword evidence="3" id="KW-1185">Reference proteome</keyword>
<sequence>MALAIHEPTGFSKSNLYDGLRSVVVHVGGSEEEVPMDPQRGPMVMQLDGTTTHLQTVRGICGGGQVAEKLWDQMTATEQTCALHICARKNRSSEKSEGLHAVGPRHCVYTCAYAHAYYIVFAYYTGILV</sequence>
<evidence type="ECO:0000313" key="3">
    <source>
        <dbReference type="Proteomes" id="UP001152797"/>
    </source>
</evidence>
<comment type="caution">
    <text evidence="1">The sequence shown here is derived from an EMBL/GenBank/DDBJ whole genome shotgun (WGS) entry which is preliminary data.</text>
</comment>
<dbReference type="OrthoDB" id="407526at2759"/>
<dbReference type="EMBL" id="CAMXCT020000613">
    <property type="protein sequence ID" value="CAL1134516.1"/>
    <property type="molecule type" value="Genomic_DNA"/>
</dbReference>
<gene>
    <name evidence="1" type="ORF">C1SCF055_LOCUS8961</name>
</gene>
<dbReference type="Proteomes" id="UP001152797">
    <property type="component" value="Unassembled WGS sequence"/>
</dbReference>
<reference evidence="1" key="1">
    <citation type="submission" date="2022-10" db="EMBL/GenBank/DDBJ databases">
        <authorList>
            <person name="Chen Y."/>
            <person name="Dougan E. K."/>
            <person name="Chan C."/>
            <person name="Rhodes N."/>
            <person name="Thang M."/>
        </authorList>
    </citation>
    <scope>NUCLEOTIDE SEQUENCE</scope>
</reference>
<accession>A0A9P1FMB3</accession>
<reference evidence="2 3" key="2">
    <citation type="submission" date="2024-05" db="EMBL/GenBank/DDBJ databases">
        <authorList>
            <person name="Chen Y."/>
            <person name="Shah S."/>
            <person name="Dougan E. K."/>
            <person name="Thang M."/>
            <person name="Chan C."/>
        </authorList>
    </citation>
    <scope>NUCLEOTIDE SEQUENCE [LARGE SCALE GENOMIC DNA]</scope>
</reference>
<name>A0A9P1FMB3_9DINO</name>
<evidence type="ECO:0000313" key="1">
    <source>
        <dbReference type="EMBL" id="CAI3981141.1"/>
    </source>
</evidence>